<gene>
    <name evidence="6" type="ORF">BG57_12920</name>
</gene>
<dbReference type="Pfam" id="PF01011">
    <property type="entry name" value="PQQ"/>
    <property type="match status" value="2"/>
</dbReference>
<evidence type="ECO:0000313" key="7">
    <source>
        <dbReference type="Proteomes" id="UP000027439"/>
    </source>
</evidence>
<reference evidence="6 7" key="1">
    <citation type="submission" date="2014-03" db="EMBL/GenBank/DDBJ databases">
        <title>Draft Genome Sequences of Four Burkholderia Strains.</title>
        <authorList>
            <person name="Liu X.Y."/>
            <person name="Li C.X."/>
            <person name="Xu J.H."/>
        </authorList>
    </citation>
    <scope>NUCLEOTIDE SEQUENCE [LARGE SCALE GENOMIC DNA]</scope>
    <source>
        <strain evidence="6 7">R27</strain>
    </source>
</reference>
<evidence type="ECO:0000256" key="2">
    <source>
        <dbReference type="ARBA" id="ARBA00008156"/>
    </source>
</evidence>
<evidence type="ECO:0000256" key="4">
    <source>
        <dbReference type="SAM" id="SignalP"/>
    </source>
</evidence>
<dbReference type="STRING" id="1071679.BG57_12920"/>
<evidence type="ECO:0000259" key="5">
    <source>
        <dbReference type="Pfam" id="PF01011"/>
    </source>
</evidence>
<organism evidence="6 7">
    <name type="scientific">Caballeronia grimmiae</name>
    <dbReference type="NCBI Taxonomy" id="1071679"/>
    <lineage>
        <taxon>Bacteria</taxon>
        <taxon>Pseudomonadati</taxon>
        <taxon>Pseudomonadota</taxon>
        <taxon>Betaproteobacteria</taxon>
        <taxon>Burkholderiales</taxon>
        <taxon>Burkholderiaceae</taxon>
        <taxon>Caballeronia</taxon>
    </lineage>
</organism>
<dbReference type="GO" id="GO:0016491">
    <property type="term" value="F:oxidoreductase activity"/>
    <property type="evidence" value="ECO:0007669"/>
    <property type="project" value="UniProtKB-KW"/>
</dbReference>
<name>A0A069NT31_9BURK</name>
<dbReference type="InterPro" id="IPR002372">
    <property type="entry name" value="PQQ_rpt_dom"/>
</dbReference>
<comment type="cofactor">
    <cofactor evidence="1">
        <name>pyrroloquinoline quinone</name>
        <dbReference type="ChEBI" id="CHEBI:58442"/>
    </cofactor>
</comment>
<feature type="signal peptide" evidence="4">
    <location>
        <begin position="1"/>
        <end position="33"/>
    </location>
</feature>
<keyword evidence="4" id="KW-0732">Signal</keyword>
<keyword evidence="3" id="KW-0560">Oxidoreductase</keyword>
<sequence>MAGFSRTSLAPLLPLLPVAFGALTMLASPASRAADEIQNANTTQASPIPAALQAVSQSQLDAAANDRASWLHSNGSYGQMRYAPASQITAANVAKLKPVFIFQTAVMESMETAPIVTNGVMFLTTSYNHVYAIDAVTGKEYWHYKHKMGPVTTFCCGPNNRGVAISGDRLFMGTLDAKLIALDAKTGNVVWSTQIADPEEGYSETMAPVVVDGKVLIGTNGGEYGIRGFVKAYDATSGQLLWTFYTIPETGSEGVWAENDAVGRNMKRDIAGEKQALAQKGGDFYKTLGGGVWMAPSVDRATRTVYFVVGNPSPDLYGAIRPGDNLYTDSLVAIDLDSGKYKWHYQYIAHDVWDLDAVSPPILIDVKDENGRTIPGIIHGGKTGYVYVHDRRDGHLIRVSEAMIPQEGVWTLPTPTGARMLPGANGGVEWSPMAFSPKTRMAYAANLHQPMTYQVEEAAYPGGKIWLGGAFKVIPSEQQWGRLVAVNVDTGKVAWGYKTDQPLIGGVLATAGGLVFNGEGNGLFRAFDAASGRKLWEFQCGAGVNAPAVSYMVNGKQYIAVAAGGNTQLDYKRGNSVLVFALP</sequence>
<feature type="domain" description="Pyrrolo-quinoline quinone repeat" evidence="5">
    <location>
        <begin position="70"/>
        <end position="409"/>
    </location>
</feature>
<dbReference type="Gene3D" id="2.140.10.10">
    <property type="entry name" value="Quinoprotein alcohol dehydrogenase-like superfamily"/>
    <property type="match status" value="1"/>
</dbReference>
<feature type="domain" description="Pyrrolo-quinoline quinone repeat" evidence="5">
    <location>
        <begin position="479"/>
        <end position="559"/>
    </location>
</feature>
<feature type="chain" id="PRO_5001666651" evidence="4">
    <location>
        <begin position="34"/>
        <end position="583"/>
    </location>
</feature>
<evidence type="ECO:0000256" key="1">
    <source>
        <dbReference type="ARBA" id="ARBA00001931"/>
    </source>
</evidence>
<dbReference type="OrthoDB" id="9794322at2"/>
<dbReference type="AlphaFoldDB" id="A0A069NT31"/>
<protein>
    <submittedName>
        <fullName evidence="6">Quinonprotein alcohol dehydrogenase</fullName>
    </submittedName>
</protein>
<comment type="caution">
    <text evidence="6">The sequence shown here is derived from an EMBL/GenBank/DDBJ whole genome shotgun (WGS) entry which is preliminary data.</text>
</comment>
<dbReference type="Proteomes" id="UP000027439">
    <property type="component" value="Unassembled WGS sequence"/>
</dbReference>
<accession>A0A069NT31</accession>
<dbReference type="SMART" id="SM00564">
    <property type="entry name" value="PQQ"/>
    <property type="match status" value="6"/>
</dbReference>
<evidence type="ECO:0000313" key="6">
    <source>
        <dbReference type="EMBL" id="KDR31495.1"/>
    </source>
</evidence>
<dbReference type="SUPFAM" id="SSF50998">
    <property type="entry name" value="Quinoprotein alcohol dehydrogenase-like"/>
    <property type="match status" value="1"/>
</dbReference>
<dbReference type="RefSeq" id="WP_035967534.1">
    <property type="nucleotide sequence ID" value="NZ_BMEG01000013.1"/>
</dbReference>
<dbReference type="eggNOG" id="COG4993">
    <property type="taxonomic scope" value="Bacteria"/>
</dbReference>
<dbReference type="EMBL" id="JFHE01000022">
    <property type="protein sequence ID" value="KDR31495.1"/>
    <property type="molecule type" value="Genomic_DNA"/>
</dbReference>
<dbReference type="InterPro" id="IPR011047">
    <property type="entry name" value="Quinoprotein_ADH-like_sf"/>
</dbReference>
<dbReference type="PANTHER" id="PTHR32303">
    <property type="entry name" value="QUINOPROTEIN ALCOHOL DEHYDROGENASE (CYTOCHROME C)"/>
    <property type="match status" value="1"/>
</dbReference>
<dbReference type="InterPro" id="IPR018391">
    <property type="entry name" value="PQQ_b-propeller_rpt"/>
</dbReference>
<evidence type="ECO:0000256" key="3">
    <source>
        <dbReference type="ARBA" id="ARBA00023002"/>
    </source>
</evidence>
<proteinExistence type="inferred from homology"/>
<comment type="similarity">
    <text evidence="2">Belongs to the bacterial PQQ dehydrogenase family.</text>
</comment>